<name>A0A4U5PDX3_STECR</name>
<reference evidence="2 3" key="2">
    <citation type="journal article" date="2019" name="G3 (Bethesda)">
        <title>Hybrid Assembly of the Genome of the Entomopathogenic Nematode Steinernema carpocapsae Identifies the X-Chromosome.</title>
        <authorList>
            <person name="Serra L."/>
            <person name="Macchietto M."/>
            <person name="Macias-Munoz A."/>
            <person name="McGill C.J."/>
            <person name="Rodriguez I.M."/>
            <person name="Rodriguez B."/>
            <person name="Murad R."/>
            <person name="Mortazavi A."/>
        </authorList>
    </citation>
    <scope>NUCLEOTIDE SEQUENCE [LARGE SCALE GENOMIC DNA]</scope>
    <source>
        <strain evidence="2 3">ALL</strain>
    </source>
</reference>
<comment type="caution">
    <text evidence="2">The sequence shown here is derived from an EMBL/GenBank/DDBJ whole genome shotgun (WGS) entry which is preliminary data.</text>
</comment>
<accession>A0A4U5PDX3</accession>
<feature type="region of interest" description="Disordered" evidence="1">
    <location>
        <begin position="15"/>
        <end position="99"/>
    </location>
</feature>
<sequence length="159" mass="18483">MRNLIIIQDVYTGEGTRWYALYPTDQDRSRIKSSQAPSDEDEVHEDEAHEDEAHENEAHEDEAHENEAHEDEADKGERDEGNDEGDEDEDEHSAERIRQFDEGLDALYEFIEGAKSIPLRHDVLRTAPPEESYTCIAVLRYSLAWKCRAFRERIFSKSD</sequence>
<feature type="compositionally biased region" description="Basic and acidic residues" evidence="1">
    <location>
        <begin position="51"/>
        <end position="67"/>
    </location>
</feature>
<dbReference type="EMBL" id="AZBU02000002">
    <property type="protein sequence ID" value="TKR94608.1"/>
    <property type="molecule type" value="Genomic_DNA"/>
</dbReference>
<proteinExistence type="predicted"/>
<feature type="compositionally biased region" description="Acidic residues" evidence="1">
    <location>
        <begin position="38"/>
        <end position="50"/>
    </location>
</feature>
<evidence type="ECO:0000313" key="2">
    <source>
        <dbReference type="EMBL" id="TKR94608.1"/>
    </source>
</evidence>
<protein>
    <submittedName>
        <fullName evidence="2">Uncharacterized protein</fullName>
    </submittedName>
</protein>
<dbReference type="AlphaFoldDB" id="A0A4U5PDX3"/>
<reference evidence="2 3" key="1">
    <citation type="journal article" date="2015" name="Genome Biol.">
        <title>Comparative genomics of Steinernema reveals deeply conserved gene regulatory networks.</title>
        <authorList>
            <person name="Dillman A.R."/>
            <person name="Macchietto M."/>
            <person name="Porter C.F."/>
            <person name="Rogers A."/>
            <person name="Williams B."/>
            <person name="Antoshechkin I."/>
            <person name="Lee M.M."/>
            <person name="Goodwin Z."/>
            <person name="Lu X."/>
            <person name="Lewis E.E."/>
            <person name="Goodrich-Blair H."/>
            <person name="Stock S.P."/>
            <person name="Adams B.J."/>
            <person name="Sternberg P.W."/>
            <person name="Mortazavi A."/>
        </authorList>
    </citation>
    <scope>NUCLEOTIDE SEQUENCE [LARGE SCALE GENOMIC DNA]</scope>
    <source>
        <strain evidence="2 3">ALL</strain>
    </source>
</reference>
<feature type="compositionally biased region" description="Acidic residues" evidence="1">
    <location>
        <begin position="68"/>
        <end position="92"/>
    </location>
</feature>
<gene>
    <name evidence="2" type="ORF">L596_008871</name>
</gene>
<organism evidence="2 3">
    <name type="scientific">Steinernema carpocapsae</name>
    <name type="common">Entomopathogenic nematode</name>
    <dbReference type="NCBI Taxonomy" id="34508"/>
    <lineage>
        <taxon>Eukaryota</taxon>
        <taxon>Metazoa</taxon>
        <taxon>Ecdysozoa</taxon>
        <taxon>Nematoda</taxon>
        <taxon>Chromadorea</taxon>
        <taxon>Rhabditida</taxon>
        <taxon>Tylenchina</taxon>
        <taxon>Panagrolaimomorpha</taxon>
        <taxon>Strongyloidoidea</taxon>
        <taxon>Steinernematidae</taxon>
        <taxon>Steinernema</taxon>
    </lineage>
</organism>
<evidence type="ECO:0000256" key="1">
    <source>
        <dbReference type="SAM" id="MobiDB-lite"/>
    </source>
</evidence>
<evidence type="ECO:0000313" key="3">
    <source>
        <dbReference type="Proteomes" id="UP000298663"/>
    </source>
</evidence>
<keyword evidence="3" id="KW-1185">Reference proteome</keyword>
<dbReference type="Proteomes" id="UP000298663">
    <property type="component" value="Unassembled WGS sequence"/>
</dbReference>